<evidence type="ECO:0000256" key="4">
    <source>
        <dbReference type="ARBA" id="ARBA00022679"/>
    </source>
</evidence>
<dbReference type="GO" id="GO:0006520">
    <property type="term" value="P:amino acid metabolic process"/>
    <property type="evidence" value="ECO:0007669"/>
    <property type="project" value="InterPro"/>
</dbReference>
<feature type="domain" description="Aminotransferase class I/classII large" evidence="7">
    <location>
        <begin position="32"/>
        <end position="393"/>
    </location>
</feature>
<protein>
    <recommendedName>
        <fullName evidence="6">Aminotransferase</fullName>
        <ecNumber evidence="6">2.6.1.-</ecNumber>
    </recommendedName>
</protein>
<dbReference type="InterPro" id="IPR004838">
    <property type="entry name" value="NHTrfase_class1_PyrdxlP-BS"/>
</dbReference>
<keyword evidence="9" id="KW-1185">Reference proteome</keyword>
<reference evidence="8 9" key="1">
    <citation type="submission" date="2020-04" db="EMBL/GenBank/DDBJ databases">
        <authorList>
            <person name="De Canck E."/>
        </authorList>
    </citation>
    <scope>NUCLEOTIDE SEQUENCE [LARGE SCALE GENOMIC DNA]</scope>
    <source>
        <strain evidence="8 9">LMG 3441</strain>
    </source>
</reference>
<comment type="similarity">
    <text evidence="2 6">Belongs to the class-I pyridoxal-phosphate-dependent aminotransferase family.</text>
</comment>
<dbReference type="PROSITE" id="PS00105">
    <property type="entry name" value="AA_TRANSFER_CLASS_1"/>
    <property type="match status" value="1"/>
</dbReference>
<dbReference type="InterPro" id="IPR015422">
    <property type="entry name" value="PyrdxlP-dep_Trfase_small"/>
</dbReference>
<proteinExistence type="inferred from homology"/>
<dbReference type="Gene3D" id="3.90.1150.10">
    <property type="entry name" value="Aspartate Aminotransferase, domain 1"/>
    <property type="match status" value="1"/>
</dbReference>
<keyword evidence="5" id="KW-0663">Pyridoxal phosphate</keyword>
<evidence type="ECO:0000313" key="9">
    <source>
        <dbReference type="Proteomes" id="UP000494269"/>
    </source>
</evidence>
<dbReference type="Pfam" id="PF00155">
    <property type="entry name" value="Aminotran_1_2"/>
    <property type="match status" value="1"/>
</dbReference>
<sequence>MKYENQRTRDLPTSPSMAVSARARALRAEGRKIIDLSVGEPDFNTPDHIQHAATEAMRQGWTRYTVPAGSPELRAAIVRKFKRENGLDYAADEITVANGAKQLLFNAWLATLEAGDEVVIPAPYWVSYSDMVSLHGGVPVVLPCPPSQGFKLTPAQLEAAITPRTRWFILNSPCNPTGALYSEAELQALGRVLDAHPDVLIISDEIYEHVLLSDAPFVSFGKACPQLRERLLIINGVSKAYAMTGWRLGYAAGPRGLIAALNKLESQSTTSASGVSQAAAIQALDGPQDFVTTSRAEYQARGELTVAGLRRINGLTLAQAPLGAFYAYPECSALIGKKTPDGKVLHTDVDVATYLLESGGVAVVPGAAFGMSPYFRLSFAASREALSEALAAIETAVKALQPA</sequence>
<dbReference type="GO" id="GO:0030170">
    <property type="term" value="F:pyridoxal phosphate binding"/>
    <property type="evidence" value="ECO:0007669"/>
    <property type="project" value="InterPro"/>
</dbReference>
<dbReference type="PANTHER" id="PTHR46383">
    <property type="entry name" value="ASPARTATE AMINOTRANSFERASE"/>
    <property type="match status" value="1"/>
</dbReference>
<organism evidence="8 9">
    <name type="scientific">Achromobacter kerstersii</name>
    <dbReference type="NCBI Taxonomy" id="1353890"/>
    <lineage>
        <taxon>Bacteria</taxon>
        <taxon>Pseudomonadati</taxon>
        <taxon>Pseudomonadota</taxon>
        <taxon>Betaproteobacteria</taxon>
        <taxon>Burkholderiales</taxon>
        <taxon>Alcaligenaceae</taxon>
        <taxon>Achromobacter</taxon>
    </lineage>
</organism>
<dbReference type="GO" id="GO:0008483">
    <property type="term" value="F:transaminase activity"/>
    <property type="evidence" value="ECO:0007669"/>
    <property type="project" value="UniProtKB-KW"/>
</dbReference>
<evidence type="ECO:0000256" key="5">
    <source>
        <dbReference type="ARBA" id="ARBA00022898"/>
    </source>
</evidence>
<evidence type="ECO:0000313" key="8">
    <source>
        <dbReference type="EMBL" id="CAB3670263.1"/>
    </source>
</evidence>
<dbReference type="AlphaFoldDB" id="A0A6S6ZBR7"/>
<evidence type="ECO:0000256" key="1">
    <source>
        <dbReference type="ARBA" id="ARBA00001933"/>
    </source>
</evidence>
<keyword evidence="4 6" id="KW-0808">Transferase</keyword>
<dbReference type="SUPFAM" id="SSF53383">
    <property type="entry name" value="PLP-dependent transferases"/>
    <property type="match status" value="1"/>
</dbReference>
<dbReference type="CDD" id="cd00609">
    <property type="entry name" value="AAT_like"/>
    <property type="match status" value="1"/>
</dbReference>
<dbReference type="InterPro" id="IPR004839">
    <property type="entry name" value="Aminotransferase_I/II_large"/>
</dbReference>
<dbReference type="Gene3D" id="3.40.640.10">
    <property type="entry name" value="Type I PLP-dependent aspartate aminotransferase-like (Major domain)"/>
    <property type="match status" value="1"/>
</dbReference>
<dbReference type="PANTHER" id="PTHR46383:SF1">
    <property type="entry name" value="ASPARTATE AMINOTRANSFERASE"/>
    <property type="match status" value="1"/>
</dbReference>
<evidence type="ECO:0000256" key="3">
    <source>
        <dbReference type="ARBA" id="ARBA00022576"/>
    </source>
</evidence>
<dbReference type="EMBL" id="CADIJQ010000001">
    <property type="protein sequence ID" value="CAB3670263.1"/>
    <property type="molecule type" value="Genomic_DNA"/>
</dbReference>
<keyword evidence="3 6" id="KW-0032">Aminotransferase</keyword>
<name>A0A6S6ZBR7_9BURK</name>
<gene>
    <name evidence="8" type="primary">aatB_4</name>
    <name evidence="8" type="ORF">LMG3441_01034</name>
</gene>
<evidence type="ECO:0000256" key="6">
    <source>
        <dbReference type="RuleBase" id="RU000481"/>
    </source>
</evidence>
<dbReference type="EC" id="2.6.1.-" evidence="6"/>
<evidence type="ECO:0000259" key="7">
    <source>
        <dbReference type="Pfam" id="PF00155"/>
    </source>
</evidence>
<dbReference type="FunFam" id="3.40.640.10:FF:000033">
    <property type="entry name" value="Aspartate aminotransferase"/>
    <property type="match status" value="1"/>
</dbReference>
<accession>A0A6S6ZBR7</accession>
<evidence type="ECO:0000256" key="2">
    <source>
        <dbReference type="ARBA" id="ARBA00007441"/>
    </source>
</evidence>
<dbReference type="InterPro" id="IPR050596">
    <property type="entry name" value="AspAT/PAT-like"/>
</dbReference>
<dbReference type="RefSeq" id="WP_175169024.1">
    <property type="nucleotide sequence ID" value="NZ_CADIJQ010000001.1"/>
</dbReference>
<comment type="cofactor">
    <cofactor evidence="1 6">
        <name>pyridoxal 5'-phosphate</name>
        <dbReference type="ChEBI" id="CHEBI:597326"/>
    </cofactor>
</comment>
<dbReference type="InterPro" id="IPR015421">
    <property type="entry name" value="PyrdxlP-dep_Trfase_major"/>
</dbReference>
<dbReference type="Proteomes" id="UP000494269">
    <property type="component" value="Unassembled WGS sequence"/>
</dbReference>
<dbReference type="InterPro" id="IPR015424">
    <property type="entry name" value="PyrdxlP-dep_Trfase"/>
</dbReference>